<dbReference type="Pfam" id="PF16808">
    <property type="entry name" value="PKcGMP_CC"/>
    <property type="match status" value="2"/>
</dbReference>
<dbReference type="Proteomes" id="UP001476798">
    <property type="component" value="Unassembled WGS sequence"/>
</dbReference>
<dbReference type="Gene3D" id="1.20.5.490">
    <property type="entry name" value="Single helix bin"/>
    <property type="match status" value="1"/>
</dbReference>
<accession>A0ABV0NUA1</accession>
<dbReference type="CDD" id="cd12086">
    <property type="entry name" value="DD_cGKI-beta"/>
    <property type="match status" value="1"/>
</dbReference>
<organism evidence="4 5">
    <name type="scientific">Goodea atripinnis</name>
    <dbReference type="NCBI Taxonomy" id="208336"/>
    <lineage>
        <taxon>Eukaryota</taxon>
        <taxon>Metazoa</taxon>
        <taxon>Chordata</taxon>
        <taxon>Craniata</taxon>
        <taxon>Vertebrata</taxon>
        <taxon>Euteleostomi</taxon>
        <taxon>Actinopterygii</taxon>
        <taxon>Neopterygii</taxon>
        <taxon>Teleostei</taxon>
        <taxon>Neoteleostei</taxon>
        <taxon>Acanthomorphata</taxon>
        <taxon>Ovalentaria</taxon>
        <taxon>Atherinomorphae</taxon>
        <taxon>Cyprinodontiformes</taxon>
        <taxon>Goodeidae</taxon>
        <taxon>Goodea</taxon>
    </lineage>
</organism>
<name>A0ABV0NUA1_9TELE</name>
<reference evidence="4 5" key="1">
    <citation type="submission" date="2021-06" db="EMBL/GenBank/DDBJ databases">
        <authorList>
            <person name="Palmer J.M."/>
        </authorList>
    </citation>
    <scope>NUCLEOTIDE SEQUENCE [LARGE SCALE GENOMIC DNA]</scope>
    <source>
        <strain evidence="4 5">GA_2019</strain>
        <tissue evidence="4">Muscle</tissue>
    </source>
</reference>
<gene>
    <name evidence="4" type="ORF">GOODEAATRI_013553</name>
</gene>
<proteinExistence type="predicted"/>
<evidence type="ECO:0000259" key="3">
    <source>
        <dbReference type="Pfam" id="PF16808"/>
    </source>
</evidence>
<feature type="compositionally biased region" description="Basic and acidic residues" evidence="2">
    <location>
        <begin position="242"/>
        <end position="251"/>
    </location>
</feature>
<dbReference type="CDD" id="cd12085">
    <property type="entry name" value="DD_cGKI-alpha"/>
    <property type="match status" value="1"/>
</dbReference>
<dbReference type="Gene3D" id="1.20.5.170">
    <property type="match status" value="1"/>
</dbReference>
<feature type="region of interest" description="Disordered" evidence="2">
    <location>
        <begin position="240"/>
        <end position="260"/>
    </location>
</feature>
<feature type="domain" description="cGMP-dependent protein kinase N-terminal coiled-coil" evidence="3">
    <location>
        <begin position="10"/>
        <end position="44"/>
    </location>
</feature>
<feature type="coiled-coil region" evidence="1">
    <location>
        <begin position="191"/>
        <end position="239"/>
    </location>
</feature>
<comment type="caution">
    <text evidence="4">The sequence shown here is derived from an EMBL/GenBank/DDBJ whole genome shotgun (WGS) entry which is preliminary data.</text>
</comment>
<sequence length="284" mass="32852">MSELEDDFAKILLLKEERIRDLERRLADREDEIHELKRKLHKCQSVLPSAQLIGPRTRRAQGISAEPQTHQDLSRQAFRKYPKSDWRPSRHALSLGRSLTHPGRTVLQCHIAEGGSGARKRRKLCAITIGIFYGSRGKAPTTPTTFKCSASAWNRGLPPQWRQDLHPLGLFMPEKESRTEMGTLRDLQYALQEKIEELRQRDALIDELELELDQKDELIQRLQNELDKYRSIIKPATQQVHKQTELQEQQRTKRQAISAEPTAFDIQDLSHVTLPFYAKSPQSH</sequence>
<keyword evidence="5" id="KW-1185">Reference proteome</keyword>
<evidence type="ECO:0000313" key="4">
    <source>
        <dbReference type="EMBL" id="MEQ2174993.1"/>
    </source>
</evidence>
<keyword evidence="1" id="KW-0175">Coiled coil</keyword>
<feature type="coiled-coil region" evidence="1">
    <location>
        <begin position="12"/>
        <end position="46"/>
    </location>
</feature>
<dbReference type="InterPro" id="IPR031831">
    <property type="entry name" value="PKcGMP_CC"/>
</dbReference>
<feature type="domain" description="cGMP-dependent protein kinase N-terminal coiled-coil" evidence="3">
    <location>
        <begin position="196"/>
        <end position="230"/>
    </location>
</feature>
<protein>
    <recommendedName>
        <fullName evidence="3">cGMP-dependent protein kinase N-terminal coiled-coil domain-containing protein</fullName>
    </recommendedName>
</protein>
<evidence type="ECO:0000313" key="5">
    <source>
        <dbReference type="Proteomes" id="UP001476798"/>
    </source>
</evidence>
<evidence type="ECO:0000256" key="2">
    <source>
        <dbReference type="SAM" id="MobiDB-lite"/>
    </source>
</evidence>
<evidence type="ECO:0000256" key="1">
    <source>
        <dbReference type="SAM" id="Coils"/>
    </source>
</evidence>
<dbReference type="EMBL" id="JAHRIO010050892">
    <property type="protein sequence ID" value="MEQ2174993.1"/>
    <property type="molecule type" value="Genomic_DNA"/>
</dbReference>